<accession>A0A9D3XD63</accession>
<organism evidence="1 2">
    <name type="scientific">Mauremys mutica</name>
    <name type="common">yellowpond turtle</name>
    <dbReference type="NCBI Taxonomy" id="74926"/>
    <lineage>
        <taxon>Eukaryota</taxon>
        <taxon>Metazoa</taxon>
        <taxon>Chordata</taxon>
        <taxon>Craniata</taxon>
        <taxon>Vertebrata</taxon>
        <taxon>Euteleostomi</taxon>
        <taxon>Archelosauria</taxon>
        <taxon>Testudinata</taxon>
        <taxon>Testudines</taxon>
        <taxon>Cryptodira</taxon>
        <taxon>Durocryptodira</taxon>
        <taxon>Testudinoidea</taxon>
        <taxon>Geoemydidae</taxon>
        <taxon>Geoemydinae</taxon>
        <taxon>Mauremys</taxon>
    </lineage>
</organism>
<proteinExistence type="predicted"/>
<sequence>MHVPLIQQWPLHSAPAQINLKPGMSKLHPWEQKGYGMWLAIIQRFIRLLLWGSHAPIWGSCEMGPLACACNCTVPKSSGTSHTGTQAVYTWRQCFRPHKSSSGASRESAECILWHKTSAHRTQINNTIARIGTFDSTAGAFCLEYLTAIKRSVLQDLLYWFFVSSSFKACISYKESYSSTLMLWMNGPTTKHCFFDFITVMLSQDEV</sequence>
<gene>
    <name evidence="1" type="ORF">KIL84_011094</name>
</gene>
<name>A0A9D3XD63_9SAUR</name>
<keyword evidence="2" id="KW-1185">Reference proteome</keyword>
<dbReference type="Proteomes" id="UP000827986">
    <property type="component" value="Unassembled WGS sequence"/>
</dbReference>
<evidence type="ECO:0000313" key="1">
    <source>
        <dbReference type="EMBL" id="KAH1177392.1"/>
    </source>
</evidence>
<dbReference type="EMBL" id="JAHDVG010000474">
    <property type="protein sequence ID" value="KAH1177392.1"/>
    <property type="molecule type" value="Genomic_DNA"/>
</dbReference>
<protein>
    <submittedName>
        <fullName evidence="1">Uncharacterized protein</fullName>
    </submittedName>
</protein>
<evidence type="ECO:0000313" key="2">
    <source>
        <dbReference type="Proteomes" id="UP000827986"/>
    </source>
</evidence>
<dbReference type="AlphaFoldDB" id="A0A9D3XD63"/>
<reference evidence="1" key="1">
    <citation type="submission" date="2021-09" db="EMBL/GenBank/DDBJ databases">
        <title>The genome of Mauremys mutica provides insights into the evolution of semi-aquatic lifestyle.</title>
        <authorList>
            <person name="Gong S."/>
            <person name="Gao Y."/>
        </authorList>
    </citation>
    <scope>NUCLEOTIDE SEQUENCE</scope>
    <source>
        <strain evidence="1">MM-2020</strain>
        <tissue evidence="1">Muscle</tissue>
    </source>
</reference>
<comment type="caution">
    <text evidence="1">The sequence shown here is derived from an EMBL/GenBank/DDBJ whole genome shotgun (WGS) entry which is preliminary data.</text>
</comment>